<organism evidence="7 8">
    <name type="scientific">Arabidopsis thaliana</name>
    <name type="common">Mouse-ear cress</name>
    <dbReference type="NCBI Taxonomy" id="3702"/>
    <lineage>
        <taxon>Eukaryota</taxon>
        <taxon>Viridiplantae</taxon>
        <taxon>Streptophyta</taxon>
        <taxon>Embryophyta</taxon>
        <taxon>Tracheophyta</taxon>
        <taxon>Spermatophyta</taxon>
        <taxon>Magnoliopsida</taxon>
        <taxon>eudicotyledons</taxon>
        <taxon>Gunneridae</taxon>
        <taxon>Pentapetalae</taxon>
        <taxon>rosids</taxon>
        <taxon>malvids</taxon>
        <taxon>Brassicales</taxon>
        <taxon>Brassicaceae</taxon>
        <taxon>Camelineae</taxon>
        <taxon>Arabidopsis</taxon>
    </lineage>
</organism>
<evidence type="ECO:0000256" key="6">
    <source>
        <dbReference type="RuleBase" id="RU367044"/>
    </source>
</evidence>
<sequence>MAVRCLAVFLVALMVSQAVTATRPAPTKNVGAGLDDQKNFVAFAGVASALACGARNVPVGLSDQKNYLGYGGGYSGVGDNGLPFGGVGGGVSGPGARDTTTRDIVVPKISEWQVTVANGLTTGETLFIHCKSKENDLGDINLKFLDRFSWNFGENMLHSTLFWCYMSKDDGHMNVKVFWDDVILFHRCDWKNCVWTAKNDGLYLWNSAIGEDVLSEKWESGW</sequence>
<reference evidence="7 8" key="1">
    <citation type="submission" date="2020-09" db="EMBL/GenBank/DDBJ databases">
        <authorList>
            <person name="Ashkenazy H."/>
        </authorList>
    </citation>
    <scope>NUCLEOTIDE SEQUENCE [LARGE SCALE GENOMIC DNA]</scope>
    <source>
        <strain evidence="8">cv. Cdm-0</strain>
    </source>
</reference>
<evidence type="ECO:0000256" key="3">
    <source>
        <dbReference type="ARBA" id="ARBA00022471"/>
    </source>
</evidence>
<keyword evidence="3 6" id="KW-0713">Self-incompatibility</keyword>
<comment type="subcellular location">
    <subcellularLocation>
        <location evidence="1 6">Secreted</location>
    </subcellularLocation>
</comment>
<dbReference type="PANTHER" id="PTHR31232:SF156">
    <property type="entry name" value="PLANT SELF-INCOMPATIBILITY PROTEIN S1 FAMILY-RELATED"/>
    <property type="match status" value="1"/>
</dbReference>
<dbReference type="Pfam" id="PF05938">
    <property type="entry name" value="Self-incomp_S1"/>
    <property type="match status" value="1"/>
</dbReference>
<evidence type="ECO:0000256" key="1">
    <source>
        <dbReference type="ARBA" id="ARBA00004613"/>
    </source>
</evidence>
<name>A0A7G2F6H4_ARATH</name>
<comment type="similarity">
    <text evidence="2 6">Belongs to the plant self-incompatibility (S1) protein family.</text>
</comment>
<feature type="chain" id="PRO_5029033634" description="S-protein homolog" evidence="6">
    <location>
        <begin position="22"/>
        <end position="222"/>
    </location>
</feature>
<dbReference type="PANTHER" id="PTHR31232">
    <property type="match status" value="1"/>
</dbReference>
<accession>A0A7G2F6H4</accession>
<protein>
    <recommendedName>
        <fullName evidence="6">S-protein homolog</fullName>
    </recommendedName>
</protein>
<dbReference type="Proteomes" id="UP000516314">
    <property type="component" value="Chromosome 4"/>
</dbReference>
<proteinExistence type="inferred from homology"/>
<keyword evidence="4 6" id="KW-0964">Secreted</keyword>
<evidence type="ECO:0000313" key="7">
    <source>
        <dbReference type="EMBL" id="CAD5329407.1"/>
    </source>
</evidence>
<gene>
    <name evidence="7" type="ORF">AT9943_LOCUS16999</name>
</gene>
<feature type="signal peptide" evidence="6">
    <location>
        <begin position="1"/>
        <end position="21"/>
    </location>
</feature>
<evidence type="ECO:0000256" key="5">
    <source>
        <dbReference type="ARBA" id="ARBA00022729"/>
    </source>
</evidence>
<evidence type="ECO:0000256" key="2">
    <source>
        <dbReference type="ARBA" id="ARBA00005581"/>
    </source>
</evidence>
<dbReference type="InterPro" id="IPR010264">
    <property type="entry name" value="Self-incomp_S1"/>
</dbReference>
<dbReference type="EMBL" id="LR881469">
    <property type="protein sequence ID" value="CAD5329407.1"/>
    <property type="molecule type" value="Genomic_DNA"/>
</dbReference>
<dbReference type="AlphaFoldDB" id="A0A7G2F6H4"/>
<keyword evidence="5 6" id="KW-0732">Signal</keyword>
<dbReference type="GO" id="GO:0005576">
    <property type="term" value="C:extracellular region"/>
    <property type="evidence" value="ECO:0007669"/>
    <property type="project" value="UniProtKB-SubCell"/>
</dbReference>
<evidence type="ECO:0000256" key="4">
    <source>
        <dbReference type="ARBA" id="ARBA00022525"/>
    </source>
</evidence>
<dbReference type="GO" id="GO:0060320">
    <property type="term" value="P:rejection of self pollen"/>
    <property type="evidence" value="ECO:0007669"/>
    <property type="project" value="UniProtKB-KW"/>
</dbReference>
<evidence type="ECO:0000313" key="8">
    <source>
        <dbReference type="Proteomes" id="UP000516314"/>
    </source>
</evidence>